<protein>
    <submittedName>
        <fullName evidence="3">Uncharacterized protein</fullName>
    </submittedName>
</protein>
<dbReference type="AlphaFoldDB" id="A0A6C0CVA9"/>
<proteinExistence type="predicted"/>
<evidence type="ECO:0000256" key="2">
    <source>
        <dbReference type="SAM" id="Phobius"/>
    </source>
</evidence>
<accession>A0A6C0CVA9</accession>
<dbReference type="EMBL" id="MN739490">
    <property type="protein sequence ID" value="QHT08092.1"/>
    <property type="molecule type" value="Genomic_DNA"/>
</dbReference>
<feature type="transmembrane region" description="Helical" evidence="2">
    <location>
        <begin position="178"/>
        <end position="199"/>
    </location>
</feature>
<keyword evidence="2" id="KW-0812">Transmembrane</keyword>
<reference evidence="3" key="1">
    <citation type="journal article" date="2020" name="Nature">
        <title>Giant virus diversity and host interactions through global metagenomics.</title>
        <authorList>
            <person name="Schulz F."/>
            <person name="Roux S."/>
            <person name="Paez-Espino D."/>
            <person name="Jungbluth S."/>
            <person name="Walsh D.A."/>
            <person name="Denef V.J."/>
            <person name="McMahon K.D."/>
            <person name="Konstantinidis K.T."/>
            <person name="Eloe-Fadrosh E.A."/>
            <person name="Kyrpides N.C."/>
            <person name="Woyke T."/>
        </authorList>
    </citation>
    <scope>NUCLEOTIDE SEQUENCE</scope>
    <source>
        <strain evidence="3">GVMAG-M-3300022752-39</strain>
    </source>
</reference>
<evidence type="ECO:0000313" key="3">
    <source>
        <dbReference type="EMBL" id="QHT08092.1"/>
    </source>
</evidence>
<name>A0A6C0CVA9_9ZZZZ</name>
<keyword evidence="2" id="KW-1133">Transmembrane helix</keyword>
<feature type="compositionally biased region" description="Basic residues" evidence="1">
    <location>
        <begin position="1"/>
        <end position="40"/>
    </location>
</feature>
<feature type="region of interest" description="Disordered" evidence="1">
    <location>
        <begin position="1"/>
        <end position="43"/>
    </location>
</feature>
<evidence type="ECO:0000256" key="1">
    <source>
        <dbReference type="SAM" id="MobiDB-lite"/>
    </source>
</evidence>
<sequence>MKQLRKSKSMSKKKSRTKSRTKSTKTKTNRTKSRRNKRMTGGKPEISLGITYDTIFEYLIELLNRPDFKTKVFDKNKTFIHSISINNDNISESFNFSNNAEFRKFIDDLIQWLLLDYNPYIFNSLLTIIYNCFDNPKFLDDDADSFEILFDNLQNMILQKMDENFNTVDDDKKNEINLLILILYLLTIPSVTTAVSNFINNNKVVFQNNLSDIKCVINNIKKINIKNNTMVRKLLSNYFESLKIDSSTINVTELVKLLGKFGDCIPRLLLHITGNIVTSTGKSIGQSVSQSFGKHIVSPAQSLYSRIPKFQIPNILPK</sequence>
<organism evidence="3">
    <name type="scientific">viral metagenome</name>
    <dbReference type="NCBI Taxonomy" id="1070528"/>
    <lineage>
        <taxon>unclassified sequences</taxon>
        <taxon>metagenomes</taxon>
        <taxon>organismal metagenomes</taxon>
    </lineage>
</organism>
<keyword evidence="2" id="KW-0472">Membrane</keyword>